<reference evidence="4" key="1">
    <citation type="submission" date="2015-07" db="EMBL/GenBank/DDBJ databases">
        <authorList>
            <person name="Rodrigo-Torres Lidia"/>
            <person name="Arahal R.David."/>
        </authorList>
    </citation>
    <scope>NUCLEOTIDE SEQUENCE [LARGE SCALE GENOMIC DNA]</scope>
    <source>
        <strain evidence="4">CECT 5096</strain>
    </source>
</reference>
<dbReference type="Pfam" id="PF13561">
    <property type="entry name" value="adh_short_C2"/>
    <property type="match status" value="1"/>
</dbReference>
<dbReference type="STRING" id="311410.LA5095_01880"/>
<keyword evidence="4" id="KW-1185">Reference proteome</keyword>
<dbReference type="Proteomes" id="UP000049983">
    <property type="component" value="Unassembled WGS sequence"/>
</dbReference>
<dbReference type="GO" id="GO:0004316">
    <property type="term" value="F:3-oxoacyl-[acyl-carrier-protein] reductase (NADPH) activity"/>
    <property type="evidence" value="ECO:0007669"/>
    <property type="project" value="UniProtKB-EC"/>
</dbReference>
<dbReference type="Gene3D" id="3.40.50.720">
    <property type="entry name" value="NAD(P)-binding Rossmann-like Domain"/>
    <property type="match status" value="1"/>
</dbReference>
<comment type="similarity">
    <text evidence="1">Belongs to the short-chain dehydrogenases/reductases (SDR) family.</text>
</comment>
<name>A0A0M6Z4C2_9HYPH</name>
<evidence type="ECO:0000256" key="2">
    <source>
        <dbReference type="ARBA" id="ARBA00023002"/>
    </source>
</evidence>
<proteinExistence type="inferred from homology"/>
<evidence type="ECO:0000256" key="1">
    <source>
        <dbReference type="ARBA" id="ARBA00006484"/>
    </source>
</evidence>
<dbReference type="EC" id="1.1.1.100" evidence="3"/>
<accession>A0A0M6Z4C2</accession>
<dbReference type="SUPFAM" id="SSF51735">
    <property type="entry name" value="NAD(P)-binding Rossmann-fold domains"/>
    <property type="match status" value="1"/>
</dbReference>
<dbReference type="GO" id="GO:0006633">
    <property type="term" value="P:fatty acid biosynthetic process"/>
    <property type="evidence" value="ECO:0007669"/>
    <property type="project" value="TreeGrafter"/>
</dbReference>
<sequence length="252" mass="26607">MNKVALVTGGQRGIGFGISEALAGEGYKIALLAQCGSGDPEVADALERLGPDASFFSHDLLNIDGHAAVVEQVENRLGPITTFVSNAGVPAKARGDMLDLEPDNFDFTLGVNLRGAFFLAQNVARRMLKQSCDSYRSMTFVTSVSAGMVSIERAEYCLSKAGASMMAKLFAARLAPHGIGVFEIRPGIIETAMTRAVKDKYTPQIEDGLVPSARWGQPSDIASAVVPIAEGRMAFATGSVINVDGGLSIPRL</sequence>
<dbReference type="RefSeq" id="WP_055114143.1">
    <property type="nucleotide sequence ID" value="NZ_CXWA01000001.1"/>
</dbReference>
<dbReference type="AlphaFoldDB" id="A0A0M6Z4C2"/>
<dbReference type="InterPro" id="IPR002347">
    <property type="entry name" value="SDR_fam"/>
</dbReference>
<evidence type="ECO:0000313" key="3">
    <source>
        <dbReference type="EMBL" id="CTQ72003.1"/>
    </source>
</evidence>
<dbReference type="GO" id="GO:0048038">
    <property type="term" value="F:quinone binding"/>
    <property type="evidence" value="ECO:0007669"/>
    <property type="project" value="TreeGrafter"/>
</dbReference>
<dbReference type="InterPro" id="IPR036291">
    <property type="entry name" value="NAD(P)-bd_dom_sf"/>
</dbReference>
<dbReference type="PANTHER" id="PTHR42760:SF133">
    <property type="entry name" value="3-OXOACYL-[ACYL-CARRIER-PROTEIN] REDUCTASE"/>
    <property type="match status" value="1"/>
</dbReference>
<dbReference type="EMBL" id="CXWC01000010">
    <property type="protein sequence ID" value="CTQ72003.1"/>
    <property type="molecule type" value="Genomic_DNA"/>
</dbReference>
<gene>
    <name evidence="3" type="primary">fabG1</name>
    <name evidence="3" type="ORF">LA5096_03134</name>
</gene>
<dbReference type="OrthoDB" id="9803333at2"/>
<dbReference type="PANTHER" id="PTHR42760">
    <property type="entry name" value="SHORT-CHAIN DEHYDROGENASES/REDUCTASES FAMILY MEMBER"/>
    <property type="match status" value="1"/>
</dbReference>
<dbReference type="GeneID" id="97670497"/>
<dbReference type="NCBIfam" id="NF009386">
    <property type="entry name" value="PRK12745.1"/>
    <property type="match status" value="1"/>
</dbReference>
<organism evidence="3 4">
    <name type="scientific">Roseibium album</name>
    <dbReference type="NCBI Taxonomy" id="311410"/>
    <lineage>
        <taxon>Bacteria</taxon>
        <taxon>Pseudomonadati</taxon>
        <taxon>Pseudomonadota</taxon>
        <taxon>Alphaproteobacteria</taxon>
        <taxon>Hyphomicrobiales</taxon>
        <taxon>Stappiaceae</taxon>
        <taxon>Roseibium</taxon>
    </lineage>
</organism>
<evidence type="ECO:0000313" key="4">
    <source>
        <dbReference type="Proteomes" id="UP000049983"/>
    </source>
</evidence>
<dbReference type="PRINTS" id="PR00081">
    <property type="entry name" value="GDHRDH"/>
</dbReference>
<protein>
    <submittedName>
        <fullName evidence="3">3-oxoacyl-[acyl-carrier-protein] reductase FabG1</fullName>
        <ecNumber evidence="3">1.1.1.100</ecNumber>
    </submittedName>
</protein>
<keyword evidence="2 3" id="KW-0560">Oxidoreductase</keyword>